<protein>
    <submittedName>
        <fullName evidence="4">DNA-binding response regulator</fullName>
    </submittedName>
</protein>
<dbReference type="Proteomes" id="UP001330184">
    <property type="component" value="Chromosome"/>
</dbReference>
<evidence type="ECO:0000313" key="5">
    <source>
        <dbReference type="Proteomes" id="UP001330184"/>
    </source>
</evidence>
<reference evidence="4 5" key="1">
    <citation type="submission" date="2023-01" db="EMBL/GenBank/DDBJ databases">
        <title>Complete genome sequence of Muricauda aquimarina strain IFOP_LL357.</title>
        <authorList>
            <person name="Gajardo G."/>
            <person name="Ueki S."/>
            <person name="Maruyama F."/>
        </authorList>
    </citation>
    <scope>NUCLEOTIDE SEQUENCE [LARGE SCALE GENOMIC DNA]</scope>
    <source>
        <strain evidence="4 5">IFOP_LL357</strain>
    </source>
</reference>
<dbReference type="GO" id="GO:0003677">
    <property type="term" value="F:DNA binding"/>
    <property type="evidence" value="ECO:0007669"/>
    <property type="project" value="UniProtKB-KW"/>
</dbReference>
<dbReference type="InterPro" id="IPR046947">
    <property type="entry name" value="LytR-like"/>
</dbReference>
<dbReference type="InterPro" id="IPR011006">
    <property type="entry name" value="CheY-like_superfamily"/>
</dbReference>
<feature type="modified residue" description="4-aspartylphosphate" evidence="1">
    <location>
        <position position="55"/>
    </location>
</feature>
<dbReference type="SMART" id="SM00448">
    <property type="entry name" value="REC"/>
    <property type="match status" value="1"/>
</dbReference>
<organism evidence="4 5">
    <name type="scientific">Flagellimonas marinaquae</name>
    <dbReference type="NCBI Taxonomy" id="254955"/>
    <lineage>
        <taxon>Bacteria</taxon>
        <taxon>Pseudomonadati</taxon>
        <taxon>Bacteroidota</taxon>
        <taxon>Flavobacteriia</taxon>
        <taxon>Flavobacteriales</taxon>
        <taxon>Flavobacteriaceae</taxon>
        <taxon>Flagellimonas</taxon>
    </lineage>
</organism>
<dbReference type="SUPFAM" id="SSF52172">
    <property type="entry name" value="CheY-like"/>
    <property type="match status" value="1"/>
</dbReference>
<sequence length="251" mass="29092">MMNAIVIDDEEKARNLLSHLIRENCPQIQKLDLAKDLEEGVALIKKERPQLVFLDIEMPKASGLELLEHFTEPVDFQIIFTTAYSSYAVDAFKLNAIDYLLKPIDTDELKIAVEKAEALANSEAIHSKIEHLRTSLKMISLNKIALEVPKGILFVSYNDILYFEADGMYTTVYMNKENNKTICKPLKFFVEQLADNNLFFKCHRSYLINLKYVEELIREDGDFLLMENKKRIPISKSKKDEFISVVKETFW</sequence>
<name>A0ABN6W9M4_9FLAO</name>
<dbReference type="PANTHER" id="PTHR37299:SF1">
    <property type="entry name" value="STAGE 0 SPORULATION PROTEIN A HOMOLOG"/>
    <property type="match status" value="1"/>
</dbReference>
<dbReference type="Gene3D" id="3.40.50.2300">
    <property type="match status" value="1"/>
</dbReference>
<feature type="domain" description="Response regulatory" evidence="2">
    <location>
        <begin position="3"/>
        <end position="117"/>
    </location>
</feature>
<evidence type="ECO:0000259" key="2">
    <source>
        <dbReference type="PROSITE" id="PS50110"/>
    </source>
</evidence>
<evidence type="ECO:0000256" key="1">
    <source>
        <dbReference type="PROSITE-ProRule" id="PRU00169"/>
    </source>
</evidence>
<dbReference type="Pfam" id="PF00072">
    <property type="entry name" value="Response_reg"/>
    <property type="match status" value="1"/>
</dbReference>
<accession>A0ABN6W9M4</accession>
<dbReference type="InterPro" id="IPR007492">
    <property type="entry name" value="LytTR_DNA-bd_dom"/>
</dbReference>
<dbReference type="Gene3D" id="2.40.50.1020">
    <property type="entry name" value="LytTr DNA-binding domain"/>
    <property type="match status" value="1"/>
</dbReference>
<gene>
    <name evidence="4" type="ORF">MACH07_01670</name>
</gene>
<dbReference type="EMBL" id="AP027268">
    <property type="protein sequence ID" value="BDW91335.1"/>
    <property type="molecule type" value="Genomic_DNA"/>
</dbReference>
<dbReference type="SMART" id="SM00850">
    <property type="entry name" value="LytTR"/>
    <property type="match status" value="1"/>
</dbReference>
<dbReference type="PROSITE" id="PS50110">
    <property type="entry name" value="RESPONSE_REGULATORY"/>
    <property type="match status" value="1"/>
</dbReference>
<dbReference type="PROSITE" id="PS50930">
    <property type="entry name" value="HTH_LYTTR"/>
    <property type="match status" value="1"/>
</dbReference>
<dbReference type="InterPro" id="IPR001789">
    <property type="entry name" value="Sig_transdc_resp-reg_receiver"/>
</dbReference>
<dbReference type="Pfam" id="PF04397">
    <property type="entry name" value="LytTR"/>
    <property type="match status" value="1"/>
</dbReference>
<keyword evidence="1" id="KW-0597">Phosphoprotein</keyword>
<evidence type="ECO:0000313" key="4">
    <source>
        <dbReference type="EMBL" id="BDW91335.1"/>
    </source>
</evidence>
<keyword evidence="4" id="KW-0238">DNA-binding</keyword>
<dbReference type="PANTHER" id="PTHR37299">
    <property type="entry name" value="TRANSCRIPTIONAL REGULATOR-RELATED"/>
    <property type="match status" value="1"/>
</dbReference>
<keyword evidence="5" id="KW-1185">Reference proteome</keyword>
<proteinExistence type="predicted"/>
<evidence type="ECO:0000259" key="3">
    <source>
        <dbReference type="PROSITE" id="PS50930"/>
    </source>
</evidence>
<feature type="domain" description="HTH LytTR-type" evidence="3">
    <location>
        <begin position="144"/>
        <end position="251"/>
    </location>
</feature>